<keyword evidence="4" id="KW-1133">Transmembrane helix</keyword>
<dbReference type="SUPFAM" id="SSF46894">
    <property type="entry name" value="C-terminal effector domain of the bipartite response regulators"/>
    <property type="match status" value="1"/>
</dbReference>
<dbReference type="PROSITE" id="PS00622">
    <property type="entry name" value="HTH_LUXR_1"/>
    <property type="match status" value="1"/>
</dbReference>
<name>A0ABT9B5I0_9ACTN</name>
<comment type="caution">
    <text evidence="6">The sequence shown here is derived from an EMBL/GenBank/DDBJ whole genome shotgun (WGS) entry which is preliminary data.</text>
</comment>
<dbReference type="SMART" id="SM00421">
    <property type="entry name" value="HTH_LUXR"/>
    <property type="match status" value="1"/>
</dbReference>
<evidence type="ECO:0000259" key="5">
    <source>
        <dbReference type="PROSITE" id="PS50043"/>
    </source>
</evidence>
<dbReference type="RefSeq" id="WP_305028958.1">
    <property type="nucleotide sequence ID" value="NZ_JAUQTA010000002.1"/>
</dbReference>
<evidence type="ECO:0000313" key="7">
    <source>
        <dbReference type="Proteomes" id="UP001233314"/>
    </source>
</evidence>
<keyword evidence="4" id="KW-0472">Membrane</keyword>
<sequence>MPDQQPRHAEAVLTLLALCATIALVTLGLLRGLWLSNLHNGIFAVTAGFTAALLLSRRPGQPLARLLLVWGLVSAVIFAGRQVGLDSRSAGDAWWGWFGVWPVAMVIGLTTWMIIALPEGNFLSPAWRRICHVGIGLTVVLSAVSALWPVEYAENAVRTPFPFTLPGGALAADVWPAISVPVYIGIQVVWLPALVVRWLQSDAVVRRQLMVLVAVVALGLVALAVGLAGFRTPTPGLLALAPLPAVLGWLIYRYSFAHVVEVERAGGRLAELSPRENDVLDLMAQGLSNTAIADRLCLSIKTVEPAISSIFRKLGLDDDPESNRRVMAVAEFWKRQG</sequence>
<feature type="transmembrane region" description="Helical" evidence="4">
    <location>
        <begin position="130"/>
        <end position="150"/>
    </location>
</feature>
<evidence type="ECO:0000256" key="3">
    <source>
        <dbReference type="ARBA" id="ARBA00023163"/>
    </source>
</evidence>
<keyword evidence="1" id="KW-0805">Transcription regulation</keyword>
<keyword evidence="7" id="KW-1185">Reference proteome</keyword>
<dbReference type="PANTHER" id="PTHR44688">
    <property type="entry name" value="DNA-BINDING TRANSCRIPTIONAL ACTIVATOR DEVR_DOSR"/>
    <property type="match status" value="1"/>
</dbReference>
<dbReference type="Proteomes" id="UP001233314">
    <property type="component" value="Unassembled WGS sequence"/>
</dbReference>
<feature type="transmembrane region" description="Helical" evidence="4">
    <location>
        <begin position="211"/>
        <end position="230"/>
    </location>
</feature>
<evidence type="ECO:0000256" key="1">
    <source>
        <dbReference type="ARBA" id="ARBA00023015"/>
    </source>
</evidence>
<feature type="transmembrane region" description="Helical" evidence="4">
    <location>
        <begin position="38"/>
        <end position="56"/>
    </location>
</feature>
<keyword evidence="3" id="KW-0804">Transcription</keyword>
<reference evidence="6 7" key="1">
    <citation type="submission" date="2023-07" db="EMBL/GenBank/DDBJ databases">
        <title>Nocardioides sp. nov WY-20 isolated from soil.</title>
        <authorList>
            <person name="Liu B."/>
            <person name="Wan Y."/>
        </authorList>
    </citation>
    <scope>NUCLEOTIDE SEQUENCE [LARGE SCALE GENOMIC DNA]</scope>
    <source>
        <strain evidence="6 7">WY-20</strain>
    </source>
</reference>
<organism evidence="6 7">
    <name type="scientific">Nocardioides jiangxiensis</name>
    <dbReference type="NCBI Taxonomy" id="3064524"/>
    <lineage>
        <taxon>Bacteria</taxon>
        <taxon>Bacillati</taxon>
        <taxon>Actinomycetota</taxon>
        <taxon>Actinomycetes</taxon>
        <taxon>Propionibacteriales</taxon>
        <taxon>Nocardioidaceae</taxon>
        <taxon>Nocardioides</taxon>
    </lineage>
</organism>
<evidence type="ECO:0000256" key="2">
    <source>
        <dbReference type="ARBA" id="ARBA00023125"/>
    </source>
</evidence>
<evidence type="ECO:0000256" key="4">
    <source>
        <dbReference type="SAM" id="Phobius"/>
    </source>
</evidence>
<protein>
    <submittedName>
        <fullName evidence="6">Helix-turn-helix transcriptional regulator</fullName>
    </submittedName>
</protein>
<keyword evidence="2" id="KW-0238">DNA-binding</keyword>
<feature type="transmembrane region" description="Helical" evidence="4">
    <location>
        <begin position="12"/>
        <end position="32"/>
    </location>
</feature>
<dbReference type="PANTHER" id="PTHR44688:SF16">
    <property type="entry name" value="DNA-BINDING TRANSCRIPTIONAL ACTIVATOR DEVR_DOSR"/>
    <property type="match status" value="1"/>
</dbReference>
<feature type="transmembrane region" description="Helical" evidence="4">
    <location>
        <begin position="63"/>
        <end position="83"/>
    </location>
</feature>
<dbReference type="PRINTS" id="PR00038">
    <property type="entry name" value="HTHLUXR"/>
</dbReference>
<evidence type="ECO:0000313" key="6">
    <source>
        <dbReference type="EMBL" id="MDO7869564.1"/>
    </source>
</evidence>
<dbReference type="PROSITE" id="PS50043">
    <property type="entry name" value="HTH_LUXR_2"/>
    <property type="match status" value="1"/>
</dbReference>
<accession>A0ABT9B5I0</accession>
<gene>
    <name evidence="6" type="ORF">Q5722_14415</name>
</gene>
<feature type="domain" description="HTH luxR-type" evidence="5">
    <location>
        <begin position="265"/>
        <end position="336"/>
    </location>
</feature>
<feature type="transmembrane region" description="Helical" evidence="4">
    <location>
        <begin position="95"/>
        <end position="118"/>
    </location>
</feature>
<keyword evidence="4" id="KW-0812">Transmembrane</keyword>
<feature type="transmembrane region" description="Helical" evidence="4">
    <location>
        <begin position="180"/>
        <end position="199"/>
    </location>
</feature>
<dbReference type="Pfam" id="PF00196">
    <property type="entry name" value="GerE"/>
    <property type="match status" value="1"/>
</dbReference>
<dbReference type="EMBL" id="JAUQTA010000002">
    <property type="protein sequence ID" value="MDO7869564.1"/>
    <property type="molecule type" value="Genomic_DNA"/>
</dbReference>
<dbReference type="InterPro" id="IPR036388">
    <property type="entry name" value="WH-like_DNA-bd_sf"/>
</dbReference>
<dbReference type="Gene3D" id="1.10.10.10">
    <property type="entry name" value="Winged helix-like DNA-binding domain superfamily/Winged helix DNA-binding domain"/>
    <property type="match status" value="1"/>
</dbReference>
<dbReference type="InterPro" id="IPR016032">
    <property type="entry name" value="Sig_transdc_resp-reg_C-effctor"/>
</dbReference>
<proteinExistence type="predicted"/>
<dbReference type="CDD" id="cd06170">
    <property type="entry name" value="LuxR_C_like"/>
    <property type="match status" value="1"/>
</dbReference>
<dbReference type="InterPro" id="IPR000792">
    <property type="entry name" value="Tscrpt_reg_LuxR_C"/>
</dbReference>
<feature type="transmembrane region" description="Helical" evidence="4">
    <location>
        <begin position="236"/>
        <end position="254"/>
    </location>
</feature>